<gene>
    <name evidence="1" type="ORF">CDAR_207001</name>
</gene>
<reference evidence="1 2" key="1">
    <citation type="submission" date="2021-06" db="EMBL/GenBank/DDBJ databases">
        <title>Caerostris darwini draft genome.</title>
        <authorList>
            <person name="Kono N."/>
            <person name="Arakawa K."/>
        </authorList>
    </citation>
    <scope>NUCLEOTIDE SEQUENCE [LARGE SCALE GENOMIC DNA]</scope>
</reference>
<dbReference type="Proteomes" id="UP001054837">
    <property type="component" value="Unassembled WGS sequence"/>
</dbReference>
<protein>
    <submittedName>
        <fullName evidence="1">Uncharacterized protein</fullName>
    </submittedName>
</protein>
<accession>A0AAV4SU77</accession>
<dbReference type="AlphaFoldDB" id="A0AAV4SU77"/>
<sequence>MLDEGKLVRICNPCVQVGEIEQRAGSFLISIRENRHLVFIYTTAGLQHVFREGVWGSHSKRWWTAFFEEAPSPMAGEPQQLNTRTEAPLWHQGRLALCQNSTFTASEYRTITECGLFSLELGLGHSEKSFLLFGKIKVISSCKNALC</sequence>
<comment type="caution">
    <text evidence="1">The sequence shown here is derived from an EMBL/GenBank/DDBJ whole genome shotgun (WGS) entry which is preliminary data.</text>
</comment>
<organism evidence="1 2">
    <name type="scientific">Caerostris darwini</name>
    <dbReference type="NCBI Taxonomy" id="1538125"/>
    <lineage>
        <taxon>Eukaryota</taxon>
        <taxon>Metazoa</taxon>
        <taxon>Ecdysozoa</taxon>
        <taxon>Arthropoda</taxon>
        <taxon>Chelicerata</taxon>
        <taxon>Arachnida</taxon>
        <taxon>Araneae</taxon>
        <taxon>Araneomorphae</taxon>
        <taxon>Entelegynae</taxon>
        <taxon>Araneoidea</taxon>
        <taxon>Araneidae</taxon>
        <taxon>Caerostris</taxon>
    </lineage>
</organism>
<keyword evidence="2" id="KW-1185">Reference proteome</keyword>
<dbReference type="EMBL" id="BPLQ01008142">
    <property type="protein sequence ID" value="GIY35148.1"/>
    <property type="molecule type" value="Genomic_DNA"/>
</dbReference>
<name>A0AAV4SU77_9ARAC</name>
<proteinExistence type="predicted"/>
<evidence type="ECO:0000313" key="2">
    <source>
        <dbReference type="Proteomes" id="UP001054837"/>
    </source>
</evidence>
<evidence type="ECO:0000313" key="1">
    <source>
        <dbReference type="EMBL" id="GIY35148.1"/>
    </source>
</evidence>